<accession>A0ABZ1NLW0</accession>
<protein>
    <submittedName>
        <fullName evidence="1">Uncharacterized protein</fullName>
    </submittedName>
</protein>
<evidence type="ECO:0000313" key="1">
    <source>
        <dbReference type="EMBL" id="WUG92278.1"/>
    </source>
</evidence>
<organism evidence="1 2">
    <name type="scientific">Streptomyces violaceus</name>
    <name type="common">Streptomyces venezuelae</name>
    <dbReference type="NCBI Taxonomy" id="1936"/>
    <lineage>
        <taxon>Bacteria</taxon>
        <taxon>Bacillati</taxon>
        <taxon>Actinomycetota</taxon>
        <taxon>Actinomycetes</taxon>
        <taxon>Kitasatosporales</taxon>
        <taxon>Streptomycetaceae</taxon>
        <taxon>Streptomyces</taxon>
    </lineage>
</organism>
<keyword evidence="2" id="KW-1185">Reference proteome</keyword>
<name>A0ABZ1NLW0_STRVL</name>
<gene>
    <name evidence="1" type="ORF">OHB29_04170</name>
</gene>
<reference evidence="1 2" key="1">
    <citation type="submission" date="2022-10" db="EMBL/GenBank/DDBJ databases">
        <title>The complete genomes of actinobacterial strains from the NBC collection.</title>
        <authorList>
            <person name="Joergensen T.S."/>
            <person name="Alvarez Arevalo M."/>
            <person name="Sterndorff E.B."/>
            <person name="Faurdal D."/>
            <person name="Vuksanovic O."/>
            <person name="Mourched A.-S."/>
            <person name="Charusanti P."/>
            <person name="Shaw S."/>
            <person name="Blin K."/>
            <person name="Weber T."/>
        </authorList>
    </citation>
    <scope>NUCLEOTIDE SEQUENCE [LARGE SCALE GENOMIC DNA]</scope>
    <source>
        <strain evidence="1 2">NBC_00456</strain>
    </source>
</reference>
<evidence type="ECO:0000313" key="2">
    <source>
        <dbReference type="Proteomes" id="UP001341259"/>
    </source>
</evidence>
<sequence length="61" mass="7286">MIRRLLRRMFRRGGSMPVYRPAEGERIVTLSPGWVSPEVARHYPPEFIERLNQPRRRGEQP</sequence>
<dbReference type="EMBL" id="CP107906">
    <property type="protein sequence ID" value="WUG92278.1"/>
    <property type="molecule type" value="Genomic_DNA"/>
</dbReference>
<dbReference type="RefSeq" id="WP_328336700.1">
    <property type="nucleotide sequence ID" value="NZ_CP107906.1"/>
</dbReference>
<proteinExistence type="predicted"/>
<dbReference type="Proteomes" id="UP001341259">
    <property type="component" value="Chromosome"/>
</dbReference>